<evidence type="ECO:0000313" key="2">
    <source>
        <dbReference type="EMBL" id="CBN75585.1"/>
    </source>
</evidence>
<protein>
    <submittedName>
        <fullName evidence="2">Uncharacterized protein</fullName>
    </submittedName>
</protein>
<dbReference type="InParanoid" id="D8LFC5"/>
<reference evidence="2 3" key="1">
    <citation type="journal article" date="2010" name="Nature">
        <title>The Ectocarpus genome and the independent evolution of multicellularity in brown algae.</title>
        <authorList>
            <person name="Cock J.M."/>
            <person name="Sterck L."/>
            <person name="Rouze P."/>
            <person name="Scornet D."/>
            <person name="Allen A.E."/>
            <person name="Amoutzias G."/>
            <person name="Anthouard V."/>
            <person name="Artiguenave F."/>
            <person name="Aury J.M."/>
            <person name="Badger J.H."/>
            <person name="Beszteri B."/>
            <person name="Billiau K."/>
            <person name="Bonnet E."/>
            <person name="Bothwell J.H."/>
            <person name="Bowler C."/>
            <person name="Boyen C."/>
            <person name="Brownlee C."/>
            <person name="Carrano C.J."/>
            <person name="Charrier B."/>
            <person name="Cho G.Y."/>
            <person name="Coelho S.M."/>
            <person name="Collen J."/>
            <person name="Corre E."/>
            <person name="Da Silva C."/>
            <person name="Delage L."/>
            <person name="Delaroque N."/>
            <person name="Dittami S.M."/>
            <person name="Doulbeau S."/>
            <person name="Elias M."/>
            <person name="Farnham G."/>
            <person name="Gachon C.M."/>
            <person name="Gschloessl B."/>
            <person name="Heesch S."/>
            <person name="Jabbari K."/>
            <person name="Jubin C."/>
            <person name="Kawai H."/>
            <person name="Kimura K."/>
            <person name="Kloareg B."/>
            <person name="Kupper F.C."/>
            <person name="Lang D."/>
            <person name="Le Bail A."/>
            <person name="Leblanc C."/>
            <person name="Lerouge P."/>
            <person name="Lohr M."/>
            <person name="Lopez P.J."/>
            <person name="Martens C."/>
            <person name="Maumus F."/>
            <person name="Michel G."/>
            <person name="Miranda-Saavedra D."/>
            <person name="Morales J."/>
            <person name="Moreau H."/>
            <person name="Motomura T."/>
            <person name="Nagasato C."/>
            <person name="Napoli C.A."/>
            <person name="Nelson D.R."/>
            <person name="Nyvall-Collen P."/>
            <person name="Peters A.F."/>
            <person name="Pommier C."/>
            <person name="Potin P."/>
            <person name="Poulain J."/>
            <person name="Quesneville H."/>
            <person name="Read B."/>
            <person name="Rensing S.A."/>
            <person name="Ritter A."/>
            <person name="Rousvoal S."/>
            <person name="Samanta M."/>
            <person name="Samson G."/>
            <person name="Schroeder D.C."/>
            <person name="Segurens B."/>
            <person name="Strittmatter M."/>
            <person name="Tonon T."/>
            <person name="Tregear J.W."/>
            <person name="Valentin K."/>
            <person name="von Dassow P."/>
            <person name="Yamagishi T."/>
            <person name="Van de Peer Y."/>
            <person name="Wincker P."/>
        </authorList>
    </citation>
    <scope>NUCLEOTIDE SEQUENCE [LARGE SCALE GENOMIC DNA]</scope>
    <source>
        <strain evidence="3">Ec32 / CCAP1310/4</strain>
    </source>
</reference>
<organism evidence="2 3">
    <name type="scientific">Ectocarpus siliculosus</name>
    <name type="common">Brown alga</name>
    <name type="synonym">Conferva siliculosa</name>
    <dbReference type="NCBI Taxonomy" id="2880"/>
    <lineage>
        <taxon>Eukaryota</taxon>
        <taxon>Sar</taxon>
        <taxon>Stramenopiles</taxon>
        <taxon>Ochrophyta</taxon>
        <taxon>PX clade</taxon>
        <taxon>Phaeophyceae</taxon>
        <taxon>Ectocarpales</taxon>
        <taxon>Ectocarpaceae</taxon>
        <taxon>Ectocarpus</taxon>
    </lineage>
</organism>
<keyword evidence="3" id="KW-1185">Reference proteome</keyword>
<dbReference type="OrthoDB" id="10411042at2759"/>
<proteinExistence type="predicted"/>
<feature type="compositionally biased region" description="Basic and acidic residues" evidence="1">
    <location>
        <begin position="10"/>
        <end position="21"/>
    </location>
</feature>
<dbReference type="Proteomes" id="UP000002630">
    <property type="component" value="Linkage Group LG18"/>
</dbReference>
<feature type="region of interest" description="Disordered" evidence="1">
    <location>
        <begin position="373"/>
        <end position="406"/>
    </location>
</feature>
<dbReference type="EMBL" id="FN648054">
    <property type="protein sequence ID" value="CBN75585.1"/>
    <property type="molecule type" value="Genomic_DNA"/>
</dbReference>
<dbReference type="EMBL" id="FN649743">
    <property type="protein sequence ID" value="CBN75585.1"/>
    <property type="molecule type" value="Genomic_DNA"/>
</dbReference>
<feature type="region of interest" description="Disordered" evidence="1">
    <location>
        <begin position="1"/>
        <end position="86"/>
    </location>
</feature>
<accession>D8LFC5</accession>
<gene>
    <name evidence="2" type="ORF">Esi_0148_0019</name>
</gene>
<feature type="compositionally biased region" description="Basic residues" evidence="1">
    <location>
        <begin position="72"/>
        <end position="86"/>
    </location>
</feature>
<dbReference type="AlphaFoldDB" id="D8LFC5"/>
<sequence>MTTSSNPRSPLREPKRKRDTDLDFFGLGSDDDDFCTPPGATRKVRPTTPLTPRSPNAAASPCGPKSTASEGKKRKKPTVSTGKKKIRHDYRPVDPQYERMTTERLFSEGHIAMGSFSYNHPQFAEEAAAFNGVKIDGKSVWQQQPCGPSTLHNNVTIIDRFPSLAPFLVPLDNLCKRRDSTVRLFVKQRAQQYTTSGRRHRDGKNGRWRMCITVHNPGAPLGFKRLEVGVADARVAKGDQATNPWQLKADGTPDMECIDCTTGSYQIMDEVGTGTASHAHHQAIIDKNPLPQHGAPTMFVVDFDPISPHTFVDDVERIAEGTADKVKAGVGVPAYVPPPTQAQIGRSCGSTQTSDWNRLNKEKKLENYIQDRRDGGRVQSPHRGFGVGKPSNSGDGHAARDFSEEGSGERYYGLHLALPTKDLRAQLPLLVQPDGSLKEPPL</sequence>
<evidence type="ECO:0000313" key="3">
    <source>
        <dbReference type="Proteomes" id="UP000002630"/>
    </source>
</evidence>
<name>D8LFC5_ECTSI</name>
<evidence type="ECO:0000256" key="1">
    <source>
        <dbReference type="SAM" id="MobiDB-lite"/>
    </source>
</evidence>